<dbReference type="EMBL" id="JACHFW010000001">
    <property type="protein sequence ID" value="MBB5263409.1"/>
    <property type="molecule type" value="Genomic_DNA"/>
</dbReference>
<gene>
    <name evidence="1" type="ORF">HNP82_000503</name>
</gene>
<organism evidence="1 2">
    <name type="scientific">Catenibacillus scindens</name>
    <dbReference type="NCBI Taxonomy" id="673271"/>
    <lineage>
        <taxon>Bacteria</taxon>
        <taxon>Bacillati</taxon>
        <taxon>Bacillota</taxon>
        <taxon>Clostridia</taxon>
        <taxon>Lachnospirales</taxon>
        <taxon>Lachnospiraceae</taxon>
        <taxon>Catenibacillus</taxon>
    </lineage>
</organism>
<evidence type="ECO:0000313" key="1">
    <source>
        <dbReference type="EMBL" id="MBB5263409.1"/>
    </source>
</evidence>
<reference evidence="1 2" key="1">
    <citation type="submission" date="2020-08" db="EMBL/GenBank/DDBJ databases">
        <title>Genomic Encyclopedia of Type Strains, Phase IV (KMG-IV): sequencing the most valuable type-strain genomes for metagenomic binning, comparative biology and taxonomic classification.</title>
        <authorList>
            <person name="Goeker M."/>
        </authorList>
    </citation>
    <scope>NUCLEOTIDE SEQUENCE [LARGE SCALE GENOMIC DNA]</scope>
    <source>
        <strain evidence="1 2">DSM 106146</strain>
    </source>
</reference>
<proteinExistence type="predicted"/>
<comment type="caution">
    <text evidence="1">The sequence shown here is derived from an EMBL/GenBank/DDBJ whole genome shotgun (WGS) entry which is preliminary data.</text>
</comment>
<sequence length="31" mass="3881">MEMVLWWIKGRMKETPEELDRYFRAVIEPIL</sequence>
<evidence type="ECO:0000313" key="2">
    <source>
        <dbReference type="Proteomes" id="UP000543642"/>
    </source>
</evidence>
<protein>
    <submittedName>
        <fullName evidence="1">Uncharacterized protein</fullName>
    </submittedName>
</protein>
<keyword evidence="2" id="KW-1185">Reference proteome</keyword>
<accession>A0A7W8M428</accession>
<dbReference type="AlphaFoldDB" id="A0A7W8M428"/>
<dbReference type="Proteomes" id="UP000543642">
    <property type="component" value="Unassembled WGS sequence"/>
</dbReference>
<name>A0A7W8M428_9FIRM</name>